<name>H6L311_SAPGL</name>
<reference evidence="1 2" key="1">
    <citation type="journal article" date="2012" name="Stand. Genomic Sci.">
        <title>Complete genome sequencing and analysis of Saprospira grandis str. Lewin, a predatory marine bacterium.</title>
        <authorList>
            <person name="Saw J.H."/>
            <person name="Yuryev A."/>
            <person name="Kanbe M."/>
            <person name="Hou S."/>
            <person name="Young A.G."/>
            <person name="Aizawa S."/>
            <person name="Alam M."/>
        </authorList>
    </citation>
    <scope>NUCLEOTIDE SEQUENCE [LARGE SCALE GENOMIC DNA]</scope>
    <source>
        <strain evidence="1 2">Lewin</strain>
    </source>
</reference>
<dbReference type="EMBL" id="CP002831">
    <property type="protein sequence ID" value="AFC23738.1"/>
    <property type="molecule type" value="Genomic_DNA"/>
</dbReference>
<accession>H6L311</accession>
<keyword evidence="2" id="KW-1185">Reference proteome</keyword>
<dbReference type="KEGG" id="sgn:SGRA_1003"/>
<dbReference type="STRING" id="984262.SGRA_1003"/>
<protein>
    <submittedName>
        <fullName evidence="1">Uncharacterized protein</fullName>
    </submittedName>
</protein>
<dbReference type="HOGENOM" id="CLU_2525632_0_0_10"/>
<gene>
    <name evidence="1" type="ordered locus">SGRA_1003</name>
</gene>
<dbReference type="Proteomes" id="UP000007519">
    <property type="component" value="Chromosome"/>
</dbReference>
<dbReference type="AlphaFoldDB" id="H6L311"/>
<evidence type="ECO:0000313" key="1">
    <source>
        <dbReference type="EMBL" id="AFC23738.1"/>
    </source>
</evidence>
<sequence>MKRPCKELQGLFAFCRARSARRLRGCSRAAEGGRPKAFEAQRKSLQGRADLRAAQWPDPSEASGQPQKRKRCSIQLDKKAYIGG</sequence>
<evidence type="ECO:0000313" key="2">
    <source>
        <dbReference type="Proteomes" id="UP000007519"/>
    </source>
</evidence>
<organism evidence="1 2">
    <name type="scientific">Saprospira grandis (strain Lewin)</name>
    <dbReference type="NCBI Taxonomy" id="984262"/>
    <lineage>
        <taxon>Bacteria</taxon>
        <taxon>Pseudomonadati</taxon>
        <taxon>Bacteroidota</taxon>
        <taxon>Saprospiria</taxon>
        <taxon>Saprospirales</taxon>
        <taxon>Saprospiraceae</taxon>
        <taxon>Saprospira</taxon>
    </lineage>
</organism>
<proteinExistence type="predicted"/>